<dbReference type="EMBL" id="CALYLO010000015">
    <property type="protein sequence ID" value="CAH8249199.1"/>
    <property type="molecule type" value="Genomic_DNA"/>
</dbReference>
<organism evidence="3 4">
    <name type="scientific">Paenibacillus melissococcoides</name>
    <dbReference type="NCBI Taxonomy" id="2912268"/>
    <lineage>
        <taxon>Bacteria</taxon>
        <taxon>Bacillati</taxon>
        <taxon>Bacillota</taxon>
        <taxon>Bacilli</taxon>
        <taxon>Bacillales</taxon>
        <taxon>Paenibacillaceae</taxon>
        <taxon>Paenibacillus</taxon>
    </lineage>
</organism>
<evidence type="ECO:0000313" key="3">
    <source>
        <dbReference type="EMBL" id="CAH8249199.1"/>
    </source>
</evidence>
<evidence type="ECO:0000256" key="1">
    <source>
        <dbReference type="SAM" id="Coils"/>
    </source>
</evidence>
<reference evidence="3" key="1">
    <citation type="submission" date="2022-06" db="EMBL/GenBank/DDBJ databases">
        <authorList>
            <person name="Dietemann V."/>
            <person name="Ory F."/>
            <person name="Dainat B."/>
            <person name="Oberhansli S."/>
        </authorList>
    </citation>
    <scope>NUCLEOTIDE SEQUENCE</scope>
    <source>
        <strain evidence="3">Ena-SAMPLE-TAB-26-04-2022-14:26:32:270-5432</strain>
    </source>
</reference>
<name>A0ABM9GAQ1_9BACL</name>
<dbReference type="Proteomes" id="UP001154322">
    <property type="component" value="Unassembled WGS sequence"/>
</dbReference>
<comment type="caution">
    <text evidence="3">The sequence shown here is derived from an EMBL/GenBank/DDBJ whole genome shotgun (WGS) entry which is preliminary data.</text>
</comment>
<gene>
    <name evidence="2" type="ORF">WJ0W_002346</name>
    <name evidence="3" type="ORF">WJ0W_006385</name>
</gene>
<keyword evidence="4" id="KW-1185">Reference proteome</keyword>
<evidence type="ECO:0000313" key="4">
    <source>
        <dbReference type="Proteomes" id="UP001154322"/>
    </source>
</evidence>
<sequence>MNEDKRRVAEVEEDVFNWKRRAEELERQLAGAAEKIFGGDNDPVNHPSHYTSGGIETIDYIRAKLTPEEFQGYCKGNVLKYVSRARWKNGKEDLQKAAKYLEFALEEDSGC</sequence>
<protein>
    <submittedName>
        <fullName evidence="3">DUF3310 domain-containing protein</fullName>
    </submittedName>
</protein>
<evidence type="ECO:0000313" key="2">
    <source>
        <dbReference type="EMBL" id="CAH8245116.1"/>
    </source>
</evidence>
<feature type="coiled-coil region" evidence="1">
    <location>
        <begin position="8"/>
        <end position="35"/>
    </location>
</feature>
<dbReference type="Pfam" id="PF11753">
    <property type="entry name" value="DUF3310"/>
    <property type="match status" value="1"/>
</dbReference>
<keyword evidence="1" id="KW-0175">Coiled coil</keyword>
<proteinExistence type="predicted"/>
<dbReference type="EMBL" id="CALYLO010000002">
    <property type="protein sequence ID" value="CAH8245116.1"/>
    <property type="molecule type" value="Genomic_DNA"/>
</dbReference>
<dbReference type="RefSeq" id="WP_213429976.1">
    <property type="nucleotide sequence ID" value="NZ_AP031286.1"/>
</dbReference>
<accession>A0ABM9GAQ1</accession>
<dbReference type="InterPro" id="IPR021739">
    <property type="entry name" value="SaV-like"/>
</dbReference>